<accession>A0A3N4IC08</accession>
<dbReference type="CDD" id="cd05911">
    <property type="entry name" value="Firefly_Luc_like"/>
    <property type="match status" value="1"/>
</dbReference>
<reference evidence="5 6" key="1">
    <citation type="journal article" date="2018" name="Nat. Ecol. Evol.">
        <title>Pezizomycetes genomes reveal the molecular basis of ectomycorrhizal truffle lifestyle.</title>
        <authorList>
            <person name="Murat C."/>
            <person name="Payen T."/>
            <person name="Noel B."/>
            <person name="Kuo A."/>
            <person name="Morin E."/>
            <person name="Chen J."/>
            <person name="Kohler A."/>
            <person name="Krizsan K."/>
            <person name="Balestrini R."/>
            <person name="Da Silva C."/>
            <person name="Montanini B."/>
            <person name="Hainaut M."/>
            <person name="Levati E."/>
            <person name="Barry K.W."/>
            <person name="Belfiori B."/>
            <person name="Cichocki N."/>
            <person name="Clum A."/>
            <person name="Dockter R.B."/>
            <person name="Fauchery L."/>
            <person name="Guy J."/>
            <person name="Iotti M."/>
            <person name="Le Tacon F."/>
            <person name="Lindquist E.A."/>
            <person name="Lipzen A."/>
            <person name="Malagnac F."/>
            <person name="Mello A."/>
            <person name="Molinier V."/>
            <person name="Miyauchi S."/>
            <person name="Poulain J."/>
            <person name="Riccioni C."/>
            <person name="Rubini A."/>
            <person name="Sitrit Y."/>
            <person name="Splivallo R."/>
            <person name="Traeger S."/>
            <person name="Wang M."/>
            <person name="Zifcakova L."/>
            <person name="Wipf D."/>
            <person name="Zambonelli A."/>
            <person name="Paolocci F."/>
            <person name="Nowrousian M."/>
            <person name="Ottonello S."/>
            <person name="Baldrian P."/>
            <person name="Spatafora J.W."/>
            <person name="Henrissat B."/>
            <person name="Nagy L.G."/>
            <person name="Aury J.M."/>
            <person name="Wincker P."/>
            <person name="Grigoriev I.V."/>
            <person name="Bonfante P."/>
            <person name="Martin F.M."/>
        </authorList>
    </citation>
    <scope>NUCLEOTIDE SEQUENCE [LARGE SCALE GENOMIC DNA]</scope>
    <source>
        <strain evidence="5 6">RN42</strain>
    </source>
</reference>
<dbReference type="InterPro" id="IPR020845">
    <property type="entry name" value="AMP-binding_CS"/>
</dbReference>
<dbReference type="Pfam" id="PF00501">
    <property type="entry name" value="AMP-binding"/>
    <property type="match status" value="1"/>
</dbReference>
<dbReference type="Gene3D" id="3.40.50.12780">
    <property type="entry name" value="N-terminal domain of ligase-like"/>
    <property type="match status" value="1"/>
</dbReference>
<dbReference type="SUPFAM" id="SSF56801">
    <property type="entry name" value="Acetyl-CoA synthetase-like"/>
    <property type="match status" value="1"/>
</dbReference>
<dbReference type="PROSITE" id="PS00455">
    <property type="entry name" value="AMP_BINDING"/>
    <property type="match status" value="1"/>
</dbReference>
<evidence type="ECO:0000259" key="3">
    <source>
        <dbReference type="Pfam" id="PF00501"/>
    </source>
</evidence>
<dbReference type="InterPro" id="IPR000873">
    <property type="entry name" value="AMP-dep_synth/lig_dom"/>
</dbReference>
<evidence type="ECO:0000313" key="5">
    <source>
        <dbReference type="EMBL" id="RPA81751.1"/>
    </source>
</evidence>
<dbReference type="EMBL" id="ML119677">
    <property type="protein sequence ID" value="RPA81751.1"/>
    <property type="molecule type" value="Genomic_DNA"/>
</dbReference>
<evidence type="ECO:0000256" key="2">
    <source>
        <dbReference type="ARBA" id="ARBA00022598"/>
    </source>
</evidence>
<dbReference type="STRING" id="1160509.A0A3N4IC08"/>
<feature type="domain" description="AMP-dependent synthetase/ligase" evidence="3">
    <location>
        <begin position="29"/>
        <end position="393"/>
    </location>
</feature>
<comment type="similarity">
    <text evidence="1">Belongs to the ATP-dependent AMP-binding enzyme family.</text>
</comment>
<dbReference type="InterPro" id="IPR025110">
    <property type="entry name" value="AMP-bd_C"/>
</dbReference>
<dbReference type="InterPro" id="IPR045851">
    <property type="entry name" value="AMP-bd_C_sf"/>
</dbReference>
<keyword evidence="6" id="KW-1185">Reference proteome</keyword>
<protein>
    <submittedName>
        <fullName evidence="5">Acetyl-CoA synthetase-like protein</fullName>
    </submittedName>
</protein>
<evidence type="ECO:0000313" key="6">
    <source>
        <dbReference type="Proteomes" id="UP000275078"/>
    </source>
</evidence>
<dbReference type="GO" id="GO:0016405">
    <property type="term" value="F:CoA-ligase activity"/>
    <property type="evidence" value="ECO:0007669"/>
    <property type="project" value="TreeGrafter"/>
</dbReference>
<dbReference type="FunFam" id="3.30.300.30:FF:000007">
    <property type="entry name" value="4-coumarate--CoA ligase 2"/>
    <property type="match status" value="1"/>
</dbReference>
<evidence type="ECO:0000259" key="4">
    <source>
        <dbReference type="Pfam" id="PF13193"/>
    </source>
</evidence>
<dbReference type="Proteomes" id="UP000275078">
    <property type="component" value="Unassembled WGS sequence"/>
</dbReference>
<dbReference type="Pfam" id="PF13193">
    <property type="entry name" value="AMP-binding_C"/>
    <property type="match status" value="1"/>
</dbReference>
<dbReference type="PANTHER" id="PTHR24096">
    <property type="entry name" value="LONG-CHAIN-FATTY-ACID--COA LIGASE"/>
    <property type="match status" value="1"/>
</dbReference>
<proteinExistence type="inferred from homology"/>
<organism evidence="5 6">
    <name type="scientific">Ascobolus immersus RN42</name>
    <dbReference type="NCBI Taxonomy" id="1160509"/>
    <lineage>
        <taxon>Eukaryota</taxon>
        <taxon>Fungi</taxon>
        <taxon>Dikarya</taxon>
        <taxon>Ascomycota</taxon>
        <taxon>Pezizomycotina</taxon>
        <taxon>Pezizomycetes</taxon>
        <taxon>Pezizales</taxon>
        <taxon>Ascobolaceae</taxon>
        <taxon>Ascobolus</taxon>
    </lineage>
</organism>
<sequence length="551" mass="61108">MPYKSTYADITIPDVDLYSLIFEREKLPFPEDHPIFIDELTRKTYTYAAIKSAVLQFGQGLKYEFRWRKSDVLCIFSTNNIDYGTICWGTHWVGGVVTPANPGYTVDELTFQLKSSKSRCLVTTAELLPVAAPAAAAAGIPKSAIILIGPTRAQGYRHYTSILDPSAVTHFRRPKLTPSKDLAFIAYSSGTTGVPKGVMLTHTNLVTNLLQYGSVEEGYTTWKEDRVVAFLPFFHAYGLTCIMHHAIFRGLTTVVMPRFDLPKLLGNVQEWKITYLYAVPPVVLLLAKHPLIDKYDLKSLKYINSGAAPLTSDLIHAVHTRLGVPIKQGYGLSETSPVTHILPVENALTHPGGVGRLLPNMEVKYVDEQGNEVPRGERGEVCVRGGNVMIGYLNNVEATKGCIDKDGFFHTGDIGQEDADGILFIVDRVKELIKYKGFQVAPAELEGLLLGHPEVDDVAVAGVYDEGIASEVPRAYVVLRAGTERSDAKAVEIQEWLAKKVANYKRLRGGVKWVDAIPKSASGKILRRVIREEIRKEGEERKEKELNRAKL</sequence>
<feature type="domain" description="AMP-binding enzyme C-terminal" evidence="4">
    <location>
        <begin position="444"/>
        <end position="524"/>
    </location>
</feature>
<gene>
    <name evidence="5" type="ORF">BJ508DRAFT_225639</name>
</gene>
<dbReference type="Gene3D" id="3.30.300.30">
    <property type="match status" value="1"/>
</dbReference>
<evidence type="ECO:0000256" key="1">
    <source>
        <dbReference type="ARBA" id="ARBA00006432"/>
    </source>
</evidence>
<name>A0A3N4IC08_ASCIM</name>
<dbReference type="AlphaFoldDB" id="A0A3N4IC08"/>
<dbReference type="OrthoDB" id="6509636at2759"/>
<dbReference type="PANTHER" id="PTHR24096:SF149">
    <property type="entry name" value="AMP-BINDING DOMAIN-CONTAINING PROTEIN-RELATED"/>
    <property type="match status" value="1"/>
</dbReference>
<keyword evidence="2" id="KW-0436">Ligase</keyword>
<dbReference type="InterPro" id="IPR042099">
    <property type="entry name" value="ANL_N_sf"/>
</dbReference>